<gene>
    <name evidence="2" type="ORF">ECRASSUSDP1_LOCUS24041</name>
</gene>
<accession>A0AAD1Y0T9</accession>
<sequence>MGCLNFNANESPSFHLSGRLNEEGKMNLDYHRNRATHPVQSELNFTKKKRNGTENEAKRYKRIMKRVKHERNGSESSYSDLQSEYKSIYSHNDDRLSLVRENSHLQKIPRDHGDNDEIIVHEPHFGAELPKRQIVPKSKS</sequence>
<evidence type="ECO:0000313" key="3">
    <source>
        <dbReference type="Proteomes" id="UP001295684"/>
    </source>
</evidence>
<feature type="region of interest" description="Disordered" evidence="1">
    <location>
        <begin position="34"/>
        <end position="56"/>
    </location>
</feature>
<comment type="caution">
    <text evidence="2">The sequence shown here is derived from an EMBL/GenBank/DDBJ whole genome shotgun (WGS) entry which is preliminary data.</text>
</comment>
<evidence type="ECO:0000256" key="1">
    <source>
        <dbReference type="SAM" id="MobiDB-lite"/>
    </source>
</evidence>
<dbReference type="AlphaFoldDB" id="A0AAD1Y0T9"/>
<dbReference type="EMBL" id="CAMPGE010024749">
    <property type="protein sequence ID" value="CAI2382563.1"/>
    <property type="molecule type" value="Genomic_DNA"/>
</dbReference>
<dbReference type="Proteomes" id="UP001295684">
    <property type="component" value="Unassembled WGS sequence"/>
</dbReference>
<proteinExistence type="predicted"/>
<evidence type="ECO:0000313" key="2">
    <source>
        <dbReference type="EMBL" id="CAI2382563.1"/>
    </source>
</evidence>
<name>A0AAD1Y0T9_EUPCR</name>
<reference evidence="2" key="1">
    <citation type="submission" date="2023-07" db="EMBL/GenBank/DDBJ databases">
        <authorList>
            <consortium name="AG Swart"/>
            <person name="Singh M."/>
            <person name="Singh A."/>
            <person name="Seah K."/>
            <person name="Emmerich C."/>
        </authorList>
    </citation>
    <scope>NUCLEOTIDE SEQUENCE</scope>
    <source>
        <strain evidence="2">DP1</strain>
    </source>
</reference>
<protein>
    <submittedName>
        <fullName evidence="2">Uncharacterized protein</fullName>
    </submittedName>
</protein>
<organism evidence="2 3">
    <name type="scientific">Euplotes crassus</name>
    <dbReference type="NCBI Taxonomy" id="5936"/>
    <lineage>
        <taxon>Eukaryota</taxon>
        <taxon>Sar</taxon>
        <taxon>Alveolata</taxon>
        <taxon>Ciliophora</taxon>
        <taxon>Intramacronucleata</taxon>
        <taxon>Spirotrichea</taxon>
        <taxon>Hypotrichia</taxon>
        <taxon>Euplotida</taxon>
        <taxon>Euplotidae</taxon>
        <taxon>Moneuplotes</taxon>
    </lineage>
</organism>
<keyword evidence="3" id="KW-1185">Reference proteome</keyword>